<dbReference type="InterPro" id="IPR050446">
    <property type="entry name" value="FAD-oxidoreductase/Apoptosis"/>
</dbReference>
<reference evidence="10 11" key="1">
    <citation type="journal article" date="2015" name="Genome Announc.">
        <title>Draft Genome Sequence of the Terrestrial Cyanobacterium Scytonema millei VB511283, Isolated from Eastern India.</title>
        <authorList>
            <person name="Sen D."/>
            <person name="Chandrababunaidu M.M."/>
            <person name="Singh D."/>
            <person name="Sanghi N."/>
            <person name="Ghorai A."/>
            <person name="Mishra G.P."/>
            <person name="Madduluri M."/>
            <person name="Adhikary S.P."/>
            <person name="Tripathy S."/>
        </authorList>
    </citation>
    <scope>NUCLEOTIDE SEQUENCE [LARGE SCALE GENOMIC DNA]</scope>
    <source>
        <strain evidence="10 11">VB511283</strain>
    </source>
</reference>
<evidence type="ECO:0000256" key="8">
    <source>
        <dbReference type="ARBA" id="ARBA00023014"/>
    </source>
</evidence>
<dbReference type="Gene3D" id="3.50.50.60">
    <property type="entry name" value="FAD/NAD(P)-binding domain"/>
    <property type="match status" value="2"/>
</dbReference>
<evidence type="ECO:0000256" key="5">
    <source>
        <dbReference type="ARBA" id="ARBA00022827"/>
    </source>
</evidence>
<dbReference type="EMBL" id="JTJC03000013">
    <property type="protein sequence ID" value="NHC37901.1"/>
    <property type="molecule type" value="Genomic_DNA"/>
</dbReference>
<dbReference type="PROSITE" id="PS51296">
    <property type="entry name" value="RIESKE"/>
    <property type="match status" value="1"/>
</dbReference>
<evidence type="ECO:0000256" key="6">
    <source>
        <dbReference type="ARBA" id="ARBA00023002"/>
    </source>
</evidence>
<evidence type="ECO:0000256" key="1">
    <source>
        <dbReference type="ARBA" id="ARBA00001974"/>
    </source>
</evidence>
<evidence type="ECO:0000256" key="3">
    <source>
        <dbReference type="ARBA" id="ARBA00022714"/>
    </source>
</evidence>
<keyword evidence="11" id="KW-1185">Reference proteome</keyword>
<evidence type="ECO:0000256" key="4">
    <source>
        <dbReference type="ARBA" id="ARBA00022723"/>
    </source>
</evidence>
<dbReference type="AlphaFoldDB" id="A0A9X5E9S9"/>
<evidence type="ECO:0000256" key="2">
    <source>
        <dbReference type="ARBA" id="ARBA00022630"/>
    </source>
</evidence>
<protein>
    <submittedName>
        <fullName evidence="10">FAD-dependent oxidoreductase</fullName>
    </submittedName>
</protein>
<keyword evidence="2" id="KW-0285">Flavoprotein</keyword>
<dbReference type="PANTHER" id="PTHR43557">
    <property type="entry name" value="APOPTOSIS-INDUCING FACTOR 1"/>
    <property type="match status" value="1"/>
</dbReference>
<dbReference type="Pfam" id="PF00355">
    <property type="entry name" value="Rieske"/>
    <property type="match status" value="1"/>
</dbReference>
<dbReference type="InterPro" id="IPR028202">
    <property type="entry name" value="Reductase_C"/>
</dbReference>
<dbReference type="GO" id="GO:0016705">
    <property type="term" value="F:oxidoreductase activity, acting on paired donors, with incorporation or reduction of molecular oxygen"/>
    <property type="evidence" value="ECO:0007669"/>
    <property type="project" value="UniProtKB-ARBA"/>
</dbReference>
<keyword evidence="3" id="KW-0001">2Fe-2S</keyword>
<dbReference type="Proteomes" id="UP000031532">
    <property type="component" value="Unassembled WGS sequence"/>
</dbReference>
<dbReference type="InterPro" id="IPR036188">
    <property type="entry name" value="FAD/NAD-bd_sf"/>
</dbReference>
<dbReference type="InterPro" id="IPR017941">
    <property type="entry name" value="Rieske_2Fe-2S"/>
</dbReference>
<keyword evidence="4" id="KW-0479">Metal-binding</keyword>
<dbReference type="PANTHER" id="PTHR43557:SF2">
    <property type="entry name" value="RIESKE DOMAIN-CONTAINING PROTEIN-RELATED"/>
    <property type="match status" value="1"/>
</dbReference>
<evidence type="ECO:0000313" key="10">
    <source>
        <dbReference type="EMBL" id="NHC37901.1"/>
    </source>
</evidence>
<name>A0A9X5E9S9_9CYAN</name>
<accession>A0A9X5E9S9</accession>
<dbReference type="GO" id="GO:0046872">
    <property type="term" value="F:metal ion binding"/>
    <property type="evidence" value="ECO:0007669"/>
    <property type="project" value="UniProtKB-KW"/>
</dbReference>
<comment type="cofactor">
    <cofactor evidence="1">
        <name>FAD</name>
        <dbReference type="ChEBI" id="CHEBI:57692"/>
    </cofactor>
</comment>
<dbReference type="GO" id="GO:0004497">
    <property type="term" value="F:monooxygenase activity"/>
    <property type="evidence" value="ECO:0007669"/>
    <property type="project" value="UniProtKB-ARBA"/>
</dbReference>
<keyword evidence="8" id="KW-0411">Iron-sulfur</keyword>
<organism evidence="10 11">
    <name type="scientific">Scytonema millei VB511283</name>
    <dbReference type="NCBI Taxonomy" id="1245923"/>
    <lineage>
        <taxon>Bacteria</taxon>
        <taxon>Bacillati</taxon>
        <taxon>Cyanobacteriota</taxon>
        <taxon>Cyanophyceae</taxon>
        <taxon>Nostocales</taxon>
        <taxon>Scytonemataceae</taxon>
        <taxon>Scytonema</taxon>
    </lineage>
</organism>
<dbReference type="Pfam" id="PF14759">
    <property type="entry name" value="Reductase_C"/>
    <property type="match status" value="1"/>
</dbReference>
<keyword evidence="5" id="KW-0274">FAD</keyword>
<evidence type="ECO:0000256" key="7">
    <source>
        <dbReference type="ARBA" id="ARBA00023004"/>
    </source>
</evidence>
<dbReference type="RefSeq" id="WP_039716901.1">
    <property type="nucleotide sequence ID" value="NZ_JTJC03000013.1"/>
</dbReference>
<gene>
    <name evidence="10" type="ORF">QH73_0025305</name>
</gene>
<dbReference type="SUPFAM" id="SSF50022">
    <property type="entry name" value="ISP domain"/>
    <property type="match status" value="1"/>
</dbReference>
<dbReference type="GO" id="GO:0051537">
    <property type="term" value="F:2 iron, 2 sulfur cluster binding"/>
    <property type="evidence" value="ECO:0007669"/>
    <property type="project" value="UniProtKB-KW"/>
</dbReference>
<comment type="caution">
    <text evidence="10">The sequence shown here is derived from an EMBL/GenBank/DDBJ whole genome shotgun (WGS) entry which is preliminary data.</text>
</comment>
<dbReference type="SUPFAM" id="SSF55424">
    <property type="entry name" value="FAD/NAD-linked reductases, dimerisation (C-terminal) domain"/>
    <property type="match status" value="1"/>
</dbReference>
<keyword evidence="7" id="KW-0408">Iron</keyword>
<feature type="domain" description="Rieske" evidence="9">
    <location>
        <begin position="6"/>
        <end position="101"/>
    </location>
</feature>
<dbReference type="InterPro" id="IPR036922">
    <property type="entry name" value="Rieske_2Fe-2S_sf"/>
</dbReference>
<dbReference type="GO" id="GO:0005737">
    <property type="term" value="C:cytoplasm"/>
    <property type="evidence" value="ECO:0007669"/>
    <property type="project" value="TreeGrafter"/>
</dbReference>
<dbReference type="Pfam" id="PF07992">
    <property type="entry name" value="Pyr_redox_2"/>
    <property type="match status" value="1"/>
</dbReference>
<proteinExistence type="predicted"/>
<dbReference type="InterPro" id="IPR016156">
    <property type="entry name" value="FAD/NAD-linked_Rdtase_dimer_sf"/>
</dbReference>
<dbReference type="PRINTS" id="PR00411">
    <property type="entry name" value="PNDRDTASEI"/>
</dbReference>
<keyword evidence="6" id="KW-0560">Oxidoreductase</keyword>
<evidence type="ECO:0000259" key="9">
    <source>
        <dbReference type="PROSITE" id="PS51296"/>
    </source>
</evidence>
<sequence>MPQLEAVVAGVNDLQNGEMRQVSVGETDVLLVRLADKYYALGAYCTHYQAPLAEGVLCENHVVCPWHNAYFDLTTGEQQEPPGLDSLQKYKVKIEGDRIIVSIPENAAGRRQPNMAEYNPEDKRTFVILGAGAAGAHAAETLRVAGYQGRIVMVTQDDRLPYDRTWLSKDYLTGKVTQDDMPLRSAQFYQDCQIEVWLNKQVVQVDVNSQLISFASGDPLQYDALLLATGGKPRQLNVPGSDLQNIFTVRSFADTDRILAVAGDAKRAVVIGSSFIGMEAASGLTQQGLEVTVVSPSTLPFEKILGAEIGKVFQQVHEENGVKFHLGRKATQIEGNGKVEAVVLDNGDRLDADLVVVGIGVQPATEFLQGLELHPKDGSVQVNEYLQAADGVYAAGDIARYPDWRTGEPTRIEHWRVAAQHGRIAAYNMAGQQVKYRGVPIFWTMQFQFPLRYVGHAEQWDEIIFQGDLQQREFMAFYVQGDRVLAAAASQRDTEAAAIVELMRLDRMPAPDELRRPDVDLVGMLKLQGLTL</sequence>
<evidence type="ECO:0000313" key="11">
    <source>
        <dbReference type="Proteomes" id="UP000031532"/>
    </source>
</evidence>
<dbReference type="SUPFAM" id="SSF51905">
    <property type="entry name" value="FAD/NAD(P)-binding domain"/>
    <property type="match status" value="1"/>
</dbReference>
<dbReference type="OrthoDB" id="9781621at2"/>
<dbReference type="PRINTS" id="PR00368">
    <property type="entry name" value="FADPNR"/>
</dbReference>
<dbReference type="CDD" id="cd03478">
    <property type="entry name" value="Rieske_AIFL_N"/>
    <property type="match status" value="1"/>
</dbReference>
<dbReference type="Gene3D" id="2.102.10.10">
    <property type="entry name" value="Rieske [2Fe-2S] iron-sulphur domain"/>
    <property type="match status" value="1"/>
</dbReference>
<dbReference type="Gene3D" id="3.30.390.30">
    <property type="match status" value="1"/>
</dbReference>
<dbReference type="GO" id="GO:0016651">
    <property type="term" value="F:oxidoreductase activity, acting on NAD(P)H"/>
    <property type="evidence" value="ECO:0007669"/>
    <property type="project" value="TreeGrafter"/>
</dbReference>
<dbReference type="InterPro" id="IPR023753">
    <property type="entry name" value="FAD/NAD-binding_dom"/>
</dbReference>